<dbReference type="GO" id="GO:0003735">
    <property type="term" value="F:structural constituent of ribosome"/>
    <property type="evidence" value="ECO:0007669"/>
    <property type="project" value="InterPro"/>
</dbReference>
<evidence type="ECO:0000256" key="1">
    <source>
        <dbReference type="ARBA" id="ARBA00005636"/>
    </source>
</evidence>
<dbReference type="GO" id="GO:1990904">
    <property type="term" value="C:ribonucleoprotein complex"/>
    <property type="evidence" value="ECO:0007669"/>
    <property type="project" value="UniProtKB-KW"/>
</dbReference>
<evidence type="ECO:0000259" key="4">
    <source>
        <dbReference type="SMART" id="SM01382"/>
    </source>
</evidence>
<reference evidence="5" key="1">
    <citation type="submission" date="2021-02" db="EMBL/GenBank/DDBJ databases">
        <authorList>
            <person name="Nowell W R."/>
        </authorList>
    </citation>
    <scope>NUCLEOTIDE SEQUENCE</scope>
</reference>
<dbReference type="GO" id="GO:0005840">
    <property type="term" value="C:ribosome"/>
    <property type="evidence" value="ECO:0007669"/>
    <property type="project" value="UniProtKB-KW"/>
</dbReference>
<dbReference type="SMART" id="SM01382">
    <property type="entry name" value="Ribosomal_L2_C"/>
    <property type="match status" value="1"/>
</dbReference>
<dbReference type="InterPro" id="IPR008991">
    <property type="entry name" value="Translation_prot_SH3-like_sf"/>
</dbReference>
<dbReference type="Gene3D" id="4.10.950.10">
    <property type="entry name" value="Ribosomal protein L2, domain 3"/>
    <property type="match status" value="1"/>
</dbReference>
<keyword evidence="2" id="KW-0689">Ribosomal protein</keyword>
<evidence type="ECO:0000313" key="5">
    <source>
        <dbReference type="EMBL" id="CAF1296820.1"/>
    </source>
</evidence>
<protein>
    <recommendedName>
        <fullName evidence="4">Large ribosomal subunit protein uL2 C-terminal domain-containing protein</fullName>
    </recommendedName>
</protein>
<comment type="caution">
    <text evidence="5">The sequence shown here is derived from an EMBL/GenBank/DDBJ whole genome shotgun (WGS) entry which is preliminary data.</text>
</comment>
<evidence type="ECO:0000313" key="6">
    <source>
        <dbReference type="Proteomes" id="UP000663845"/>
    </source>
</evidence>
<organism evidence="5 6">
    <name type="scientific">Adineta steineri</name>
    <dbReference type="NCBI Taxonomy" id="433720"/>
    <lineage>
        <taxon>Eukaryota</taxon>
        <taxon>Metazoa</taxon>
        <taxon>Spiralia</taxon>
        <taxon>Gnathifera</taxon>
        <taxon>Rotifera</taxon>
        <taxon>Eurotatoria</taxon>
        <taxon>Bdelloidea</taxon>
        <taxon>Adinetida</taxon>
        <taxon>Adinetidae</taxon>
        <taxon>Adineta</taxon>
    </lineage>
</organism>
<accession>A0A815D6Y2</accession>
<evidence type="ECO:0000256" key="3">
    <source>
        <dbReference type="ARBA" id="ARBA00023274"/>
    </source>
</evidence>
<dbReference type="InterPro" id="IPR014726">
    <property type="entry name" value="Ribosomal_uL2_dom3"/>
</dbReference>
<dbReference type="AlphaFoldDB" id="A0A815D6Y2"/>
<sequence>MGRVILAQCKGGSAIFYARTFHRKGSAKLRSALTIGNVMLSEQMPEGNYATIVSHNPEGGFVTGGDRIDKPTLKAGQSYHKCKAKRKAWSRVRGVAMNVTCRPSFRRWQPSTISRYEPSGRKVVLIAARRTRRVRGTAQTKDD</sequence>
<dbReference type="EMBL" id="CAJNOG010000561">
    <property type="protein sequence ID" value="CAF1296820.1"/>
    <property type="molecule type" value="Genomic_DNA"/>
</dbReference>
<name>A0A815D6Y2_9BILA</name>
<dbReference type="GO" id="GO:0006412">
    <property type="term" value="P:translation"/>
    <property type="evidence" value="ECO:0007669"/>
    <property type="project" value="InterPro"/>
</dbReference>
<proteinExistence type="inferred from homology"/>
<dbReference type="SUPFAM" id="SSF50104">
    <property type="entry name" value="Translation proteins SH3-like domain"/>
    <property type="match status" value="1"/>
</dbReference>
<gene>
    <name evidence="5" type="ORF">JYZ213_LOCUS32088</name>
</gene>
<feature type="domain" description="Large ribosomal subunit protein uL2 C-terminal" evidence="4">
    <location>
        <begin position="33"/>
        <end position="111"/>
    </location>
</feature>
<dbReference type="InterPro" id="IPR022669">
    <property type="entry name" value="Ribosomal_uL2_C"/>
</dbReference>
<dbReference type="Proteomes" id="UP000663845">
    <property type="component" value="Unassembled WGS sequence"/>
</dbReference>
<comment type="similarity">
    <text evidence="1">Belongs to the universal ribosomal protein uL2 family.</text>
</comment>
<keyword evidence="3" id="KW-0687">Ribonucleoprotein</keyword>
<evidence type="ECO:0000256" key="2">
    <source>
        <dbReference type="ARBA" id="ARBA00022980"/>
    </source>
</evidence>